<sequence>MKNERVISIEDSNPNFSFTIDGLYFFQGFQVIEAYKNEECYYAFYYKNQFLTGKKTTKIKRNSTLAKILTQGVYIPSPHPLLDSFTSKHPLQQFPTLNITWKIINKTYPKAEAAYILTAFDCYIKKEKLLSIVKDICLQFRRDGDFLNAYRILRLVVEKYPTNEWARSLISHLDYHKYSLHYQSNPVTLLNYDPLYAENQLYSNKESAQSFHLLQKKLRSESREQECLALYFDRLTKETHHFSELFHEFLELLSTTYSEQESFSILQSLYKETTSTENKAMVHIQFLSILWTSKQYKEIFTVLAQHQEPLSKAQIDLFLKALHHLGPSYSIPFELINTRNLVHAVKEQLEQLMLILIPRLFEKNNITYVYKWLKPLLHLPLASFQTIKIMYQIQEEPDQQFYMGQLYYQLDQLPQAVECFLWDIEMNPSNSKPIKWLIKVYRELGMQEESKSYQHLYKLVQKSS</sequence>
<dbReference type="Proteomes" id="UP001526147">
    <property type="component" value="Unassembled WGS sequence"/>
</dbReference>
<dbReference type="InterPro" id="IPR011990">
    <property type="entry name" value="TPR-like_helical_dom_sf"/>
</dbReference>
<dbReference type="SUPFAM" id="SSF48452">
    <property type="entry name" value="TPR-like"/>
    <property type="match status" value="1"/>
</dbReference>
<keyword evidence="3" id="KW-1185">Reference proteome</keyword>
<evidence type="ECO:0000313" key="2">
    <source>
        <dbReference type="EMBL" id="MCV9885103.1"/>
    </source>
</evidence>
<gene>
    <name evidence="2" type="ORF">OIH86_05515</name>
</gene>
<reference evidence="2 3" key="1">
    <citation type="submission" date="2022-10" db="EMBL/GenBank/DDBJ databases">
        <title>Draft genome assembly of moderately radiation resistant bacterium Metabacillus halosaccharovorans.</title>
        <authorList>
            <person name="Pal S."/>
            <person name="Gopinathan A."/>
        </authorList>
    </citation>
    <scope>NUCLEOTIDE SEQUENCE [LARGE SCALE GENOMIC DNA]</scope>
    <source>
        <strain evidence="2 3">VITHBRA001</strain>
    </source>
</reference>
<evidence type="ECO:0000313" key="3">
    <source>
        <dbReference type="Proteomes" id="UP001526147"/>
    </source>
</evidence>
<keyword evidence="1" id="KW-0802">TPR repeat</keyword>
<evidence type="ECO:0000256" key="1">
    <source>
        <dbReference type="PROSITE-ProRule" id="PRU00339"/>
    </source>
</evidence>
<dbReference type="PROSITE" id="PS50005">
    <property type="entry name" value="TPR"/>
    <property type="match status" value="1"/>
</dbReference>
<feature type="repeat" description="TPR" evidence="1">
    <location>
        <begin position="397"/>
        <end position="430"/>
    </location>
</feature>
<name>A0ABT3DDH1_9BACI</name>
<proteinExistence type="predicted"/>
<comment type="caution">
    <text evidence="2">The sequence shown here is derived from an EMBL/GenBank/DDBJ whole genome shotgun (WGS) entry which is preliminary data.</text>
</comment>
<accession>A0ABT3DDH1</accession>
<organism evidence="2 3">
    <name type="scientific">Metabacillus halosaccharovorans</name>
    <dbReference type="NCBI Taxonomy" id="930124"/>
    <lineage>
        <taxon>Bacteria</taxon>
        <taxon>Bacillati</taxon>
        <taxon>Bacillota</taxon>
        <taxon>Bacilli</taxon>
        <taxon>Bacillales</taxon>
        <taxon>Bacillaceae</taxon>
        <taxon>Metabacillus</taxon>
    </lineage>
</organism>
<evidence type="ECO:0008006" key="4">
    <source>
        <dbReference type="Google" id="ProtNLM"/>
    </source>
</evidence>
<protein>
    <recommendedName>
        <fullName evidence="4">Tetratricopeptide repeat protein</fullName>
    </recommendedName>
</protein>
<dbReference type="Gene3D" id="1.25.40.10">
    <property type="entry name" value="Tetratricopeptide repeat domain"/>
    <property type="match status" value="1"/>
</dbReference>
<dbReference type="RefSeq" id="WP_264141962.1">
    <property type="nucleotide sequence ID" value="NZ_JAOYEY010000028.1"/>
</dbReference>
<dbReference type="EMBL" id="JAOYEY010000028">
    <property type="protein sequence ID" value="MCV9885103.1"/>
    <property type="molecule type" value="Genomic_DNA"/>
</dbReference>
<dbReference type="InterPro" id="IPR019734">
    <property type="entry name" value="TPR_rpt"/>
</dbReference>